<keyword evidence="3" id="KW-0456">Lyase</keyword>
<dbReference type="InterPro" id="IPR011051">
    <property type="entry name" value="RmlC_Cupin_sf"/>
</dbReference>
<dbReference type="PANTHER" id="PTHR35848">
    <property type="entry name" value="OXALATE-BINDING PROTEIN"/>
    <property type="match status" value="1"/>
</dbReference>
<evidence type="ECO:0000256" key="1">
    <source>
        <dbReference type="ARBA" id="ARBA00022723"/>
    </source>
</evidence>
<dbReference type="SUPFAM" id="SSF51182">
    <property type="entry name" value="RmlC-like cupins"/>
    <property type="match status" value="1"/>
</dbReference>
<accession>A0ABZ2YCQ9</accession>
<proteinExistence type="predicted"/>
<gene>
    <name evidence="3" type="ORF">QBE54_03395</name>
</gene>
<evidence type="ECO:0000313" key="4">
    <source>
        <dbReference type="Proteomes" id="UP001461341"/>
    </source>
</evidence>
<dbReference type="Proteomes" id="UP001461341">
    <property type="component" value="Chromosome"/>
</dbReference>
<dbReference type="EMBL" id="CP121689">
    <property type="protein sequence ID" value="WZL76786.1"/>
    <property type="molecule type" value="Genomic_DNA"/>
</dbReference>
<evidence type="ECO:0000313" key="3">
    <source>
        <dbReference type="EMBL" id="WZL76786.1"/>
    </source>
</evidence>
<dbReference type="InterPro" id="IPR013096">
    <property type="entry name" value="Cupin_2"/>
</dbReference>
<organism evidence="3 4">
    <name type="scientific">Thermatribacter velox</name>
    <dbReference type="NCBI Taxonomy" id="3039681"/>
    <lineage>
        <taxon>Bacteria</taxon>
        <taxon>Pseudomonadati</taxon>
        <taxon>Atribacterota</taxon>
        <taxon>Atribacteria</taxon>
        <taxon>Atribacterales</taxon>
        <taxon>Thermatribacteraceae</taxon>
        <taxon>Thermatribacter</taxon>
    </lineage>
</organism>
<keyword evidence="4" id="KW-1185">Reference proteome</keyword>
<reference evidence="3 4" key="1">
    <citation type="submission" date="2023-03" db="EMBL/GenBank/DDBJ databases">
        <title>Novel Species.</title>
        <authorList>
            <person name="Ma S."/>
        </authorList>
    </citation>
    <scope>NUCLEOTIDE SEQUENCE [LARGE SCALE GENOMIC DNA]</scope>
    <source>
        <strain evidence="3 4">B11</strain>
    </source>
</reference>
<feature type="domain" description="Cupin type-2" evidence="2">
    <location>
        <begin position="54"/>
        <end position="121"/>
    </location>
</feature>
<evidence type="ECO:0000259" key="2">
    <source>
        <dbReference type="Pfam" id="PF07883"/>
    </source>
</evidence>
<keyword evidence="1" id="KW-0479">Metal-binding</keyword>
<dbReference type="Pfam" id="PF07883">
    <property type="entry name" value="Cupin_2"/>
    <property type="match status" value="1"/>
</dbReference>
<dbReference type="GO" id="GO:0016829">
    <property type="term" value="F:lyase activity"/>
    <property type="evidence" value="ECO:0007669"/>
    <property type="project" value="UniProtKB-KW"/>
</dbReference>
<protein>
    <submittedName>
        <fullName evidence="3">Dimethylsulfonioproprionate lyase family protein</fullName>
    </submittedName>
</protein>
<dbReference type="PANTHER" id="PTHR35848:SF6">
    <property type="entry name" value="CUPIN TYPE-2 DOMAIN-CONTAINING PROTEIN"/>
    <property type="match status" value="1"/>
</dbReference>
<name>A0ABZ2YCQ9_9BACT</name>
<dbReference type="RefSeq" id="WP_369018950.1">
    <property type="nucleotide sequence ID" value="NZ_CP121689.1"/>
</dbReference>
<dbReference type="InterPro" id="IPR051610">
    <property type="entry name" value="GPI/OXD"/>
</dbReference>
<dbReference type="InterPro" id="IPR014710">
    <property type="entry name" value="RmlC-like_jellyroll"/>
</dbReference>
<sequence length="127" mass="14511">MSYYKKNLSEVQPEKGSNTFEEVLSKIGSNVVRDTWMLLRESDSESQKIQVGYTVVYPGCSTRGHQHPPLEEVYFVLSGQGIMEIDQDRFEIKAGDVVYIPFGKFHRAENPHSHALSYVWVTVKKEG</sequence>
<dbReference type="Gene3D" id="2.60.120.10">
    <property type="entry name" value="Jelly Rolls"/>
    <property type="match status" value="1"/>
</dbReference>